<keyword evidence="1" id="KW-0472">Membrane</keyword>
<evidence type="ECO:0000256" key="1">
    <source>
        <dbReference type="SAM" id="Phobius"/>
    </source>
</evidence>
<protein>
    <submittedName>
        <fullName evidence="4">PiggyBac transposable element-derived protein 4-like</fullName>
    </submittedName>
</protein>
<name>A0ABM1IBN6_POLDO</name>
<keyword evidence="3" id="KW-1185">Reference proteome</keyword>
<feature type="transmembrane region" description="Helical" evidence="1">
    <location>
        <begin position="290"/>
        <end position="310"/>
    </location>
</feature>
<dbReference type="GeneID" id="107067008"/>
<dbReference type="PANTHER" id="PTHR46599:SF3">
    <property type="entry name" value="PIGGYBAC TRANSPOSABLE ELEMENT-DERIVED PROTEIN 4"/>
    <property type="match status" value="1"/>
</dbReference>
<reference evidence="4" key="1">
    <citation type="submission" date="2025-08" db="UniProtKB">
        <authorList>
            <consortium name="RefSeq"/>
        </authorList>
    </citation>
    <scope>IDENTIFICATION</scope>
    <source>
        <tissue evidence="4">Whole body</tissue>
    </source>
</reference>
<dbReference type="RefSeq" id="XP_015177623.1">
    <property type="nucleotide sequence ID" value="XM_015322137.1"/>
</dbReference>
<proteinExistence type="predicted"/>
<dbReference type="PANTHER" id="PTHR46599">
    <property type="entry name" value="PIGGYBAC TRANSPOSABLE ELEMENT-DERIVED PROTEIN 4"/>
    <property type="match status" value="1"/>
</dbReference>
<dbReference type="Proteomes" id="UP000694924">
    <property type="component" value="Unplaced"/>
</dbReference>
<feature type="domain" description="PiggyBac transposable element-derived protein" evidence="2">
    <location>
        <begin position="3"/>
        <end position="147"/>
    </location>
</feature>
<sequence length="412" mass="48126">MHSWKKTNSEEMKKFLGLILWMGFVKTNPISNYWSKNPLYNFVLPRNIMSRNKFKLLLSNFHFADKISTAPEDRLKKILPLVNKLQKKYQETFRPGEDIVIDETFIPRRGGFIFKQYIPNKAHKYGIKLFKLYSSEGYTWSMKIYSDTLFHKGRTLYIDNFYTSYELAISCLNRKTHVVGTLKNNKKFMPEDILNCKLKKGEIVSKEDNNGIVILKWRDSREVRILSTKHAPIMVPSNIHAASTIQHSSEKLKPLAVLAYNKRKCRIDYSDQMVSYVSTMRKRLKWYQKLGIQLLLGITVVNASIIYKIATKKNINIRKFREILALKLLGLTDNIDKFKVQSDCQCNHNIAIRKNALGQKIKRACKLCYSNKRLTTDRSKARINIKRTTTFCPDCPDKPQLCIDVFKAFHCK</sequence>
<keyword evidence="1" id="KW-1133">Transmembrane helix</keyword>
<feature type="domain" description="PiggyBac transposable element-derived protein" evidence="2">
    <location>
        <begin position="149"/>
        <end position="303"/>
    </location>
</feature>
<accession>A0ABM1IBN6</accession>
<dbReference type="InterPro" id="IPR029526">
    <property type="entry name" value="PGBD"/>
</dbReference>
<dbReference type="Pfam" id="PF13843">
    <property type="entry name" value="DDE_Tnp_1_7"/>
    <property type="match status" value="2"/>
</dbReference>
<gene>
    <name evidence="4" type="primary">LOC107067008</name>
</gene>
<keyword evidence="1" id="KW-0812">Transmembrane</keyword>
<evidence type="ECO:0000313" key="3">
    <source>
        <dbReference type="Proteomes" id="UP000694924"/>
    </source>
</evidence>
<evidence type="ECO:0000313" key="4">
    <source>
        <dbReference type="RefSeq" id="XP_015177623.1"/>
    </source>
</evidence>
<evidence type="ECO:0000259" key="2">
    <source>
        <dbReference type="Pfam" id="PF13843"/>
    </source>
</evidence>
<organism evidence="3 4">
    <name type="scientific">Polistes dominula</name>
    <name type="common">European paper wasp</name>
    <name type="synonym">Vespa dominula</name>
    <dbReference type="NCBI Taxonomy" id="743375"/>
    <lineage>
        <taxon>Eukaryota</taxon>
        <taxon>Metazoa</taxon>
        <taxon>Ecdysozoa</taxon>
        <taxon>Arthropoda</taxon>
        <taxon>Hexapoda</taxon>
        <taxon>Insecta</taxon>
        <taxon>Pterygota</taxon>
        <taxon>Neoptera</taxon>
        <taxon>Endopterygota</taxon>
        <taxon>Hymenoptera</taxon>
        <taxon>Apocrita</taxon>
        <taxon>Aculeata</taxon>
        <taxon>Vespoidea</taxon>
        <taxon>Vespidae</taxon>
        <taxon>Polistinae</taxon>
        <taxon>Polistini</taxon>
        <taxon>Polistes</taxon>
    </lineage>
</organism>